<evidence type="ECO:0000259" key="4">
    <source>
        <dbReference type="Pfam" id="PF00535"/>
    </source>
</evidence>
<evidence type="ECO:0000313" key="6">
    <source>
        <dbReference type="Proteomes" id="UP001500751"/>
    </source>
</evidence>
<comment type="caution">
    <text evidence="5">The sequence shown here is derived from an EMBL/GenBank/DDBJ whole genome shotgun (WGS) entry which is preliminary data.</text>
</comment>
<dbReference type="InterPro" id="IPR029044">
    <property type="entry name" value="Nucleotide-diphossugar_trans"/>
</dbReference>
<accession>A0ABN2TW65</accession>
<reference evidence="5 6" key="1">
    <citation type="journal article" date="2019" name="Int. J. Syst. Evol. Microbiol.">
        <title>The Global Catalogue of Microorganisms (GCM) 10K type strain sequencing project: providing services to taxonomists for standard genome sequencing and annotation.</title>
        <authorList>
            <consortium name="The Broad Institute Genomics Platform"/>
            <consortium name="The Broad Institute Genome Sequencing Center for Infectious Disease"/>
            <person name="Wu L."/>
            <person name="Ma J."/>
        </authorList>
    </citation>
    <scope>NUCLEOTIDE SEQUENCE [LARGE SCALE GENOMIC DNA]</scope>
    <source>
        <strain evidence="5 6">JCM 16014</strain>
    </source>
</reference>
<gene>
    <name evidence="5" type="ORF">GCM10009839_18570</name>
</gene>
<evidence type="ECO:0000256" key="2">
    <source>
        <dbReference type="ARBA" id="ARBA00022676"/>
    </source>
</evidence>
<keyword evidence="2" id="KW-0328">Glycosyltransferase</keyword>
<dbReference type="SUPFAM" id="SSF53448">
    <property type="entry name" value="Nucleotide-diphospho-sugar transferases"/>
    <property type="match status" value="1"/>
</dbReference>
<sequence length="259" mass="29054">MTTPRVSVLIPCAPRQKHLQETLLSLQKQTFQDWEVVLVLDGDCEENRRAAAVLPPDRIRILVTATPRSGAATARNTGLPECHGDLLAFCDSDDLCEPDRLAHQVAAFDTRPTLGLLATWSRRFDSTTGTDLGPLTCPTTPETLAHRLLLFNPLTTSTVMVRPHLVREAGGFRPTALYCEDYDLWLRILGNTEIAALPEELVRYRVHEDQSSHRAKLLQRSGLLRREKLAATRRLGLSVTATRIKHLAWVGVQLANRRW</sequence>
<evidence type="ECO:0000313" key="5">
    <source>
        <dbReference type="EMBL" id="GAA2021683.1"/>
    </source>
</evidence>
<feature type="domain" description="Glycosyltransferase 2-like" evidence="4">
    <location>
        <begin position="7"/>
        <end position="133"/>
    </location>
</feature>
<name>A0ABN2TW65_9ACTN</name>
<dbReference type="Gene3D" id="3.90.550.10">
    <property type="entry name" value="Spore Coat Polysaccharide Biosynthesis Protein SpsA, Chain A"/>
    <property type="match status" value="1"/>
</dbReference>
<keyword evidence="3" id="KW-0808">Transferase</keyword>
<evidence type="ECO:0000256" key="3">
    <source>
        <dbReference type="ARBA" id="ARBA00022679"/>
    </source>
</evidence>
<keyword evidence="6" id="KW-1185">Reference proteome</keyword>
<dbReference type="PANTHER" id="PTHR43685:SF5">
    <property type="entry name" value="GLYCOSYLTRANSFERASE EPSE-RELATED"/>
    <property type="match status" value="1"/>
</dbReference>
<dbReference type="InterPro" id="IPR001173">
    <property type="entry name" value="Glyco_trans_2-like"/>
</dbReference>
<comment type="similarity">
    <text evidence="1">Belongs to the glycosyltransferase 2 family.</text>
</comment>
<organism evidence="5 6">
    <name type="scientific">Catenulispora yoronensis</name>
    <dbReference type="NCBI Taxonomy" id="450799"/>
    <lineage>
        <taxon>Bacteria</taxon>
        <taxon>Bacillati</taxon>
        <taxon>Actinomycetota</taxon>
        <taxon>Actinomycetes</taxon>
        <taxon>Catenulisporales</taxon>
        <taxon>Catenulisporaceae</taxon>
        <taxon>Catenulispora</taxon>
    </lineage>
</organism>
<dbReference type="Pfam" id="PF00535">
    <property type="entry name" value="Glycos_transf_2"/>
    <property type="match status" value="1"/>
</dbReference>
<dbReference type="EMBL" id="BAAAQN010000007">
    <property type="protein sequence ID" value="GAA2021683.1"/>
    <property type="molecule type" value="Genomic_DNA"/>
</dbReference>
<proteinExistence type="inferred from homology"/>
<dbReference type="RefSeq" id="WP_344665095.1">
    <property type="nucleotide sequence ID" value="NZ_BAAAQN010000007.1"/>
</dbReference>
<dbReference type="PANTHER" id="PTHR43685">
    <property type="entry name" value="GLYCOSYLTRANSFERASE"/>
    <property type="match status" value="1"/>
</dbReference>
<evidence type="ECO:0000256" key="1">
    <source>
        <dbReference type="ARBA" id="ARBA00006739"/>
    </source>
</evidence>
<dbReference type="InterPro" id="IPR050834">
    <property type="entry name" value="Glycosyltransf_2"/>
</dbReference>
<dbReference type="Proteomes" id="UP001500751">
    <property type="component" value="Unassembled WGS sequence"/>
</dbReference>
<protein>
    <recommendedName>
        <fullName evidence="4">Glycosyltransferase 2-like domain-containing protein</fullName>
    </recommendedName>
</protein>